<dbReference type="Gene3D" id="3.10.180.10">
    <property type="entry name" value="2,3-Dihydroxybiphenyl 1,2-Dioxygenase, domain 1"/>
    <property type="match status" value="1"/>
</dbReference>
<gene>
    <name evidence="6" type="ordered locus">Rvan_0512</name>
</gene>
<feature type="domain" description="VOC" evidence="5">
    <location>
        <begin position="13"/>
        <end position="138"/>
    </location>
</feature>
<evidence type="ECO:0000256" key="3">
    <source>
        <dbReference type="ARBA" id="ARBA00032460"/>
    </source>
</evidence>
<protein>
    <recommendedName>
        <fullName evidence="2">Aldoketomutase</fullName>
    </recommendedName>
    <alternativeName>
        <fullName evidence="1">Ketone-aldehyde mutase</fullName>
    </alternativeName>
    <alternativeName>
        <fullName evidence="3">Methylglyoxalase</fullName>
    </alternativeName>
    <alternativeName>
        <fullName evidence="4">S-D-lactoylglutathione methylglyoxal lyase</fullName>
    </alternativeName>
</protein>
<dbReference type="PROSITE" id="PS51819">
    <property type="entry name" value="VOC"/>
    <property type="match status" value="1"/>
</dbReference>
<accession>E3HYQ3</accession>
<sequence length="154" mass="17178">MSGTLAIDSTGFRLAHAMLRVSDLDAALDFYTGKLGMRVLQQRDHKKNQFTQVYLGYAGGFDQMALELVFNWMQDEPYQRGQDFGHIAIEVKGIYGLCNRLKEAGVPMPREPRSQKHGHTTIAFIEDPDGHRIELFEPVPAENAAEPAESVAAT</sequence>
<dbReference type="AlphaFoldDB" id="E3HYQ3"/>
<evidence type="ECO:0000256" key="4">
    <source>
        <dbReference type="ARBA" id="ARBA00033298"/>
    </source>
</evidence>
<dbReference type="InterPro" id="IPR029068">
    <property type="entry name" value="Glyas_Bleomycin-R_OHBP_Dase"/>
</dbReference>
<evidence type="ECO:0000313" key="7">
    <source>
        <dbReference type="Proteomes" id="UP000001399"/>
    </source>
</evidence>
<dbReference type="STRING" id="648757.Rvan_0512"/>
<name>E3HYQ3_RHOVT</name>
<dbReference type="Pfam" id="PF00903">
    <property type="entry name" value="Glyoxalase"/>
    <property type="match status" value="1"/>
</dbReference>
<dbReference type="InterPro" id="IPR004360">
    <property type="entry name" value="Glyas_Fos-R_dOase_dom"/>
</dbReference>
<dbReference type="PANTHER" id="PTHR46036">
    <property type="entry name" value="LACTOYLGLUTATHIONE LYASE"/>
    <property type="match status" value="1"/>
</dbReference>
<evidence type="ECO:0000313" key="6">
    <source>
        <dbReference type="EMBL" id="ADP69794.1"/>
    </source>
</evidence>
<evidence type="ECO:0000259" key="5">
    <source>
        <dbReference type="PROSITE" id="PS51819"/>
    </source>
</evidence>
<dbReference type="GO" id="GO:0005737">
    <property type="term" value="C:cytoplasm"/>
    <property type="evidence" value="ECO:0007669"/>
    <property type="project" value="TreeGrafter"/>
</dbReference>
<reference evidence="7" key="1">
    <citation type="journal article" date="2011" name="J. Bacteriol.">
        <title>Genome sequences of eight morphologically diverse alphaproteobacteria.</title>
        <authorList>
            <consortium name="US DOE Joint Genome Institute"/>
            <person name="Brown P.J."/>
            <person name="Kysela D.T."/>
            <person name="Buechlein A."/>
            <person name="Hemmerich C."/>
            <person name="Brun Y.V."/>
        </authorList>
    </citation>
    <scope>NUCLEOTIDE SEQUENCE [LARGE SCALE GENOMIC DNA]</scope>
    <source>
        <strain evidence="7">ATCC 17100 / ATH 3.1.1 / DSM 162 / LMG 4299</strain>
    </source>
</reference>
<dbReference type="Proteomes" id="UP000001399">
    <property type="component" value="Chromosome"/>
</dbReference>
<evidence type="ECO:0000256" key="1">
    <source>
        <dbReference type="ARBA" id="ARBA00030291"/>
    </source>
</evidence>
<dbReference type="InterPro" id="IPR037523">
    <property type="entry name" value="VOC_core"/>
</dbReference>
<dbReference type="SUPFAM" id="SSF54593">
    <property type="entry name" value="Glyoxalase/Bleomycin resistance protein/Dihydroxybiphenyl dioxygenase"/>
    <property type="match status" value="1"/>
</dbReference>
<dbReference type="EMBL" id="CP002292">
    <property type="protein sequence ID" value="ADP69794.1"/>
    <property type="molecule type" value="Genomic_DNA"/>
</dbReference>
<dbReference type="RefSeq" id="WP_013418198.1">
    <property type="nucleotide sequence ID" value="NC_014664.1"/>
</dbReference>
<keyword evidence="6" id="KW-0456">Lyase</keyword>
<dbReference type="KEGG" id="rva:Rvan_0512"/>
<organism evidence="6 7">
    <name type="scientific">Rhodomicrobium vannielii (strain ATCC 17100 / DSM 162 / LMG 4299 / NCIMB 10020 / ATH 3.1.1)</name>
    <dbReference type="NCBI Taxonomy" id="648757"/>
    <lineage>
        <taxon>Bacteria</taxon>
        <taxon>Pseudomonadati</taxon>
        <taxon>Pseudomonadota</taxon>
        <taxon>Alphaproteobacteria</taxon>
        <taxon>Hyphomicrobiales</taxon>
        <taxon>Hyphomicrobiaceae</taxon>
        <taxon>Rhodomicrobium</taxon>
    </lineage>
</organism>
<evidence type="ECO:0000256" key="2">
    <source>
        <dbReference type="ARBA" id="ARBA00030892"/>
    </source>
</evidence>
<dbReference type="GO" id="GO:0019243">
    <property type="term" value="P:methylglyoxal catabolic process to D-lactate via S-lactoyl-glutathione"/>
    <property type="evidence" value="ECO:0007669"/>
    <property type="project" value="TreeGrafter"/>
</dbReference>
<dbReference type="HOGENOM" id="CLU_046006_8_1_5"/>
<dbReference type="OrthoDB" id="4725692at2"/>
<dbReference type="PANTHER" id="PTHR46036:SF5">
    <property type="entry name" value="LACTOYLGLUTATHIONE LYASE"/>
    <property type="match status" value="1"/>
</dbReference>
<dbReference type="GO" id="GO:0004462">
    <property type="term" value="F:lactoylglutathione lyase activity"/>
    <property type="evidence" value="ECO:0007669"/>
    <property type="project" value="TreeGrafter"/>
</dbReference>
<keyword evidence="7" id="KW-1185">Reference proteome</keyword>
<proteinExistence type="predicted"/>
<dbReference type="eggNOG" id="COG0346">
    <property type="taxonomic scope" value="Bacteria"/>
</dbReference>